<dbReference type="InParanoid" id="A0A1E7EQQ3"/>
<proteinExistence type="predicted"/>
<reference evidence="1 2" key="1">
    <citation type="submission" date="2016-09" db="EMBL/GenBank/DDBJ databases">
        <title>Extensive genetic diversity and differential bi-allelic expression allows diatom success in the polar Southern Ocean.</title>
        <authorList>
            <consortium name="DOE Joint Genome Institute"/>
            <person name="Mock T."/>
            <person name="Otillar R.P."/>
            <person name="Strauss J."/>
            <person name="Dupont C."/>
            <person name="Frickenhaus S."/>
            <person name="Maumus F."/>
            <person name="Mcmullan M."/>
            <person name="Sanges R."/>
            <person name="Schmutz J."/>
            <person name="Toseland A."/>
            <person name="Valas R."/>
            <person name="Veluchamy A."/>
            <person name="Ward B.J."/>
            <person name="Allen A."/>
            <person name="Barry K."/>
            <person name="Falciatore A."/>
            <person name="Ferrante M."/>
            <person name="Fortunato A.E."/>
            <person name="Gloeckner G."/>
            <person name="Gruber A."/>
            <person name="Hipkin R."/>
            <person name="Janech M."/>
            <person name="Kroth P."/>
            <person name="Leese F."/>
            <person name="Lindquist E."/>
            <person name="Lyon B.R."/>
            <person name="Martin J."/>
            <person name="Mayer C."/>
            <person name="Parker M."/>
            <person name="Quesneville H."/>
            <person name="Raymond J."/>
            <person name="Uhlig C."/>
            <person name="Valentin K.U."/>
            <person name="Worden A.Z."/>
            <person name="Armbrust E.V."/>
            <person name="Bowler C."/>
            <person name="Green B."/>
            <person name="Moulton V."/>
            <person name="Van Oosterhout C."/>
            <person name="Grigoriev I."/>
        </authorList>
    </citation>
    <scope>NUCLEOTIDE SEQUENCE [LARGE SCALE GENOMIC DNA]</scope>
    <source>
        <strain evidence="1 2">CCMP1102</strain>
    </source>
</reference>
<name>A0A1E7EQQ3_9STRA</name>
<keyword evidence="2" id="KW-1185">Reference proteome</keyword>
<dbReference type="AlphaFoldDB" id="A0A1E7EQQ3"/>
<gene>
    <name evidence="1" type="ORF">FRACYDRAFT_250363</name>
</gene>
<dbReference type="OrthoDB" id="75807at2759"/>
<protein>
    <submittedName>
        <fullName evidence="1">Uncharacterized protein</fullName>
    </submittedName>
</protein>
<evidence type="ECO:0000313" key="1">
    <source>
        <dbReference type="EMBL" id="OEU08136.1"/>
    </source>
</evidence>
<sequence length="198" mass="22735">MLTWVILCVKFGREEWGIHIVGTVQSSHTGGGRLFGQACYQGEGKLKKGTHKSLLSSTQHQAWVDNNFVKTLSNFHAPTIVLGGMKRRVRDPVTKNRAREQTDMLIAMLNKIDYCTAGVFRLNRIHYQQISMEVRFNTFRLSCVNKEFFDYSLHSKLIQNVQSYSLLSISLYLMISFNLDYNKKRKGVLYVQLFTGDG</sequence>
<organism evidence="1 2">
    <name type="scientific">Fragilariopsis cylindrus CCMP1102</name>
    <dbReference type="NCBI Taxonomy" id="635003"/>
    <lineage>
        <taxon>Eukaryota</taxon>
        <taxon>Sar</taxon>
        <taxon>Stramenopiles</taxon>
        <taxon>Ochrophyta</taxon>
        <taxon>Bacillariophyta</taxon>
        <taxon>Bacillariophyceae</taxon>
        <taxon>Bacillariophycidae</taxon>
        <taxon>Bacillariales</taxon>
        <taxon>Bacillariaceae</taxon>
        <taxon>Fragilariopsis</taxon>
    </lineage>
</organism>
<dbReference type="KEGG" id="fcy:FRACYDRAFT_250363"/>
<dbReference type="EMBL" id="KV784382">
    <property type="protein sequence ID" value="OEU08136.1"/>
    <property type="molecule type" value="Genomic_DNA"/>
</dbReference>
<evidence type="ECO:0000313" key="2">
    <source>
        <dbReference type="Proteomes" id="UP000095751"/>
    </source>
</evidence>
<accession>A0A1E7EQQ3</accession>
<dbReference type="Proteomes" id="UP000095751">
    <property type="component" value="Unassembled WGS sequence"/>
</dbReference>